<keyword evidence="4" id="KW-1185">Reference proteome</keyword>
<comment type="caution">
    <text evidence="3">The sequence shown here is derived from an EMBL/GenBank/DDBJ whole genome shotgun (WGS) entry which is preliminary data.</text>
</comment>
<evidence type="ECO:0000256" key="1">
    <source>
        <dbReference type="SAM" id="SignalP"/>
    </source>
</evidence>
<organism evidence="3 4">
    <name type="scientific">Huso huso</name>
    <name type="common">Beluga</name>
    <name type="synonym">Acipenser huso</name>
    <dbReference type="NCBI Taxonomy" id="61971"/>
    <lineage>
        <taxon>Eukaryota</taxon>
        <taxon>Metazoa</taxon>
        <taxon>Chordata</taxon>
        <taxon>Craniata</taxon>
        <taxon>Vertebrata</taxon>
        <taxon>Euteleostomi</taxon>
        <taxon>Actinopterygii</taxon>
        <taxon>Chondrostei</taxon>
        <taxon>Acipenseriformes</taxon>
        <taxon>Acipenseridae</taxon>
        <taxon>Huso</taxon>
    </lineage>
</organism>
<evidence type="ECO:0000313" key="4">
    <source>
        <dbReference type="Proteomes" id="UP001369086"/>
    </source>
</evidence>
<evidence type="ECO:0000313" key="3">
    <source>
        <dbReference type="EMBL" id="KAK6492563.1"/>
    </source>
</evidence>
<dbReference type="InterPro" id="IPR036179">
    <property type="entry name" value="Ig-like_dom_sf"/>
</dbReference>
<dbReference type="EMBL" id="JAHFZB010000002">
    <property type="protein sequence ID" value="KAK6492563.1"/>
    <property type="molecule type" value="Genomic_DNA"/>
</dbReference>
<dbReference type="InterPro" id="IPR007110">
    <property type="entry name" value="Ig-like_dom"/>
</dbReference>
<reference evidence="3 4" key="1">
    <citation type="submission" date="2021-05" db="EMBL/GenBank/DDBJ databases">
        <authorList>
            <person name="Zahm M."/>
            <person name="Klopp C."/>
            <person name="Cabau C."/>
            <person name="Kuhl H."/>
            <person name="Suciu R."/>
            <person name="Ciorpac M."/>
            <person name="Holostenco D."/>
            <person name="Gessner J."/>
            <person name="Wuertz S."/>
            <person name="Hohne C."/>
            <person name="Stock M."/>
            <person name="Gislard M."/>
            <person name="Lluch J."/>
            <person name="Milhes M."/>
            <person name="Lampietro C."/>
            <person name="Lopez Roques C."/>
            <person name="Donnadieu C."/>
            <person name="Du K."/>
            <person name="Schartl M."/>
            <person name="Guiguen Y."/>
        </authorList>
    </citation>
    <scope>NUCLEOTIDE SEQUENCE [LARGE SCALE GENOMIC DNA]</scope>
    <source>
        <strain evidence="3">Hh-F2</strain>
        <tissue evidence="3">Blood</tissue>
    </source>
</reference>
<feature type="signal peptide" evidence="1">
    <location>
        <begin position="1"/>
        <end position="19"/>
    </location>
</feature>
<dbReference type="InterPro" id="IPR042836">
    <property type="entry name" value="SIG15"/>
</dbReference>
<dbReference type="PANTHER" id="PTHR46942">
    <property type="entry name" value="SIALIC ACID-BINDING IG-LIKE LECTIN 15"/>
    <property type="match status" value="1"/>
</dbReference>
<dbReference type="InterPro" id="IPR013783">
    <property type="entry name" value="Ig-like_fold"/>
</dbReference>
<dbReference type="Pfam" id="PF07686">
    <property type="entry name" value="V-set"/>
    <property type="match status" value="1"/>
</dbReference>
<name>A0ABR1A649_HUSHU</name>
<keyword evidence="1" id="KW-0732">Signal</keyword>
<gene>
    <name evidence="3" type="ORF">HHUSO_G1929</name>
</gene>
<accession>A0ABR1A649</accession>
<feature type="domain" description="Ig-like" evidence="2">
    <location>
        <begin position="35"/>
        <end position="139"/>
    </location>
</feature>
<dbReference type="Proteomes" id="UP001369086">
    <property type="component" value="Unassembled WGS sequence"/>
</dbReference>
<dbReference type="InterPro" id="IPR003599">
    <property type="entry name" value="Ig_sub"/>
</dbReference>
<feature type="chain" id="PRO_5047482111" evidence="1">
    <location>
        <begin position="20"/>
        <end position="158"/>
    </location>
</feature>
<dbReference type="PROSITE" id="PS50835">
    <property type="entry name" value="IG_LIKE"/>
    <property type="match status" value="1"/>
</dbReference>
<proteinExistence type="predicted"/>
<dbReference type="SMART" id="SM00409">
    <property type="entry name" value="IG"/>
    <property type="match status" value="1"/>
</dbReference>
<evidence type="ECO:0000259" key="2">
    <source>
        <dbReference type="PROSITE" id="PS50835"/>
    </source>
</evidence>
<dbReference type="InterPro" id="IPR013106">
    <property type="entry name" value="Ig_V-set"/>
</dbReference>
<dbReference type="PANTHER" id="PTHR46942:SF1">
    <property type="entry name" value="SIALIC ACID-BINDING IG-LIKE LECTIN 15"/>
    <property type="match status" value="1"/>
</dbReference>
<sequence length="158" mass="17955">MKRFLFLLWCFVFLQAAKANGWSMETSKSVFGYLGTKVTLPCTIKHPISNYNGSITVIWRKEPFREGPIIFQCLTTYSTNTNGSHCVNQAGDTPEIGRYMLAGNPWQDDLSLLINNLTYNDRSKYFCRFQLTRTEDAFEGKTGTELLIKGNTNTVLSN</sequence>
<dbReference type="Gene3D" id="2.60.40.10">
    <property type="entry name" value="Immunoglobulins"/>
    <property type="match status" value="1"/>
</dbReference>
<protein>
    <submittedName>
        <fullName evidence="3">Sialic acid-binding Ig-like lectin 15 isoform X1</fullName>
    </submittedName>
</protein>
<dbReference type="SUPFAM" id="SSF48726">
    <property type="entry name" value="Immunoglobulin"/>
    <property type="match status" value="1"/>
</dbReference>